<dbReference type="EMBL" id="JADEXN010000012">
    <property type="protein sequence ID" value="MBE9039482.1"/>
    <property type="molecule type" value="Genomic_DNA"/>
</dbReference>
<evidence type="ECO:0000313" key="3">
    <source>
        <dbReference type="EMBL" id="MBE9039482.1"/>
    </source>
</evidence>
<dbReference type="InterPro" id="IPR050816">
    <property type="entry name" value="Flavin-dep_Halogenase_NPB"/>
</dbReference>
<feature type="domain" description="FAD-binding" evidence="2">
    <location>
        <begin position="6"/>
        <end position="339"/>
    </location>
</feature>
<reference evidence="3" key="1">
    <citation type="submission" date="2020-10" db="EMBL/GenBank/DDBJ databases">
        <authorList>
            <person name="Castelo-Branco R."/>
            <person name="Eusebio N."/>
            <person name="Adriana R."/>
            <person name="Vieira A."/>
            <person name="Brugerolle De Fraissinette N."/>
            <person name="Rezende De Castro R."/>
            <person name="Schneider M.P."/>
            <person name="Vasconcelos V."/>
            <person name="Leao P.N."/>
        </authorList>
    </citation>
    <scope>NUCLEOTIDE SEQUENCE</scope>
    <source>
        <strain evidence="3">LEGE 11467</strain>
    </source>
</reference>
<dbReference type="Proteomes" id="UP000621799">
    <property type="component" value="Unassembled WGS sequence"/>
</dbReference>
<dbReference type="Gene3D" id="3.50.50.60">
    <property type="entry name" value="FAD/NAD(P)-binding domain"/>
    <property type="match status" value="1"/>
</dbReference>
<sequence>METLQDVVIIGGGPAGSTAATLLARKGHRVVVLEKEKFPRPHVGESLLPFCYELFCDLGVLPQMEKRFVRKPTVRFISSDGSHSTNWCFNHVIKDESFLSFQVVRSEFDKLLLDNASQHGAQVREETKVCRVNLEGEDDTVEVDAIAPNGDTLSLRTRFLIDASGRSSFIASGKGWRKGHKEFQRTALSTHWKGVKTLKGGLEEGGTIILYLGGEKRGWAWVVPLGLDWVSVGVVMDTAYLNQKRQELQQSNVEDWRQELYQEELNSSEFVRDLLQGAKTSTPLQVEGDYSYYSENKFGAKYAMVGDASCFVDPIFSSGIFLSVKSSFLVANALDRMLSSNQMDSRELLEKAYGQINGAYNFVYRLIRLFYQPHALSWAEAGSAFQVDHKRHEVALAASHFILSGDFFENHEKYHKFLDMMENPRLFEGYKNMVIDRSDFSADSCGVDRSLIFPSLAVEKT</sequence>
<comment type="similarity">
    <text evidence="1">Belongs to the flavin-dependent halogenase family. Bacterial tryptophan halogenase subfamily.</text>
</comment>
<evidence type="ECO:0000256" key="1">
    <source>
        <dbReference type="ARBA" id="ARBA00038396"/>
    </source>
</evidence>
<dbReference type="RefSeq" id="WP_264319743.1">
    <property type="nucleotide sequence ID" value="NZ_JADEXN010000012.1"/>
</dbReference>
<name>A0A928VVH7_9CYAN</name>
<evidence type="ECO:0000313" key="4">
    <source>
        <dbReference type="Proteomes" id="UP000621799"/>
    </source>
</evidence>
<dbReference type="Pfam" id="PF01494">
    <property type="entry name" value="FAD_binding_3"/>
    <property type="match status" value="1"/>
</dbReference>
<comment type="caution">
    <text evidence="3">The sequence shown here is derived from an EMBL/GenBank/DDBJ whole genome shotgun (WGS) entry which is preliminary data.</text>
</comment>
<organism evidence="3 4">
    <name type="scientific">Zarconia navalis LEGE 11467</name>
    <dbReference type="NCBI Taxonomy" id="1828826"/>
    <lineage>
        <taxon>Bacteria</taxon>
        <taxon>Bacillati</taxon>
        <taxon>Cyanobacteriota</taxon>
        <taxon>Cyanophyceae</taxon>
        <taxon>Oscillatoriophycideae</taxon>
        <taxon>Oscillatoriales</taxon>
        <taxon>Oscillatoriales incertae sedis</taxon>
        <taxon>Zarconia</taxon>
        <taxon>Zarconia navalis</taxon>
    </lineage>
</organism>
<proteinExistence type="inferred from homology"/>
<dbReference type="SUPFAM" id="SSF51905">
    <property type="entry name" value="FAD/NAD(P)-binding domain"/>
    <property type="match status" value="1"/>
</dbReference>
<dbReference type="PANTHER" id="PTHR43747">
    <property type="entry name" value="FAD-BINDING PROTEIN"/>
    <property type="match status" value="1"/>
</dbReference>
<dbReference type="InterPro" id="IPR036188">
    <property type="entry name" value="FAD/NAD-bd_sf"/>
</dbReference>
<accession>A0A928VVH7</accession>
<dbReference type="PRINTS" id="PR00420">
    <property type="entry name" value="RNGMNOXGNASE"/>
</dbReference>
<dbReference type="InterPro" id="IPR002938">
    <property type="entry name" value="FAD-bd"/>
</dbReference>
<gene>
    <name evidence="3" type="ORF">IQ235_01565</name>
</gene>
<evidence type="ECO:0000259" key="2">
    <source>
        <dbReference type="Pfam" id="PF01494"/>
    </source>
</evidence>
<keyword evidence="4" id="KW-1185">Reference proteome</keyword>
<protein>
    <submittedName>
        <fullName evidence="3">Tryptophan 7-halogenase</fullName>
    </submittedName>
</protein>
<dbReference type="PANTHER" id="PTHR43747:SF1">
    <property type="entry name" value="SLR1998 PROTEIN"/>
    <property type="match status" value="1"/>
</dbReference>
<dbReference type="AlphaFoldDB" id="A0A928VVH7"/>
<dbReference type="GO" id="GO:0071949">
    <property type="term" value="F:FAD binding"/>
    <property type="evidence" value="ECO:0007669"/>
    <property type="project" value="InterPro"/>
</dbReference>